<evidence type="ECO:0000256" key="2">
    <source>
        <dbReference type="ARBA" id="ARBA00023004"/>
    </source>
</evidence>
<protein>
    <submittedName>
        <fullName evidence="5">2-oxoglutarate ferredoxin oxidoreductase subunit delta</fullName>
    </submittedName>
</protein>
<dbReference type="InterPro" id="IPR017900">
    <property type="entry name" value="4Fe4S_Fe_S_CS"/>
</dbReference>
<evidence type="ECO:0000256" key="3">
    <source>
        <dbReference type="ARBA" id="ARBA00023014"/>
    </source>
</evidence>
<dbReference type="GO" id="GO:0046872">
    <property type="term" value="F:metal ion binding"/>
    <property type="evidence" value="ECO:0007669"/>
    <property type="project" value="UniProtKB-KW"/>
</dbReference>
<feature type="domain" description="4Fe-4S ferredoxin-type" evidence="4">
    <location>
        <begin position="2"/>
        <end position="31"/>
    </location>
</feature>
<dbReference type="OrthoDB" id="9803192at2"/>
<evidence type="ECO:0000313" key="5">
    <source>
        <dbReference type="EMBL" id="RPF49281.1"/>
    </source>
</evidence>
<dbReference type="PROSITE" id="PS51379">
    <property type="entry name" value="4FE4S_FER_2"/>
    <property type="match status" value="2"/>
</dbReference>
<name>A0A3N5BZH5_9THEO</name>
<dbReference type="PROSITE" id="PS00198">
    <property type="entry name" value="4FE4S_FER_1"/>
    <property type="match status" value="2"/>
</dbReference>
<evidence type="ECO:0000313" key="6">
    <source>
        <dbReference type="Proteomes" id="UP000282654"/>
    </source>
</evidence>
<feature type="domain" description="4Fe-4S ferredoxin-type" evidence="4">
    <location>
        <begin position="38"/>
        <end position="68"/>
    </location>
</feature>
<dbReference type="Proteomes" id="UP000282654">
    <property type="component" value="Unassembled WGS sequence"/>
</dbReference>
<dbReference type="SUPFAM" id="SSF54862">
    <property type="entry name" value="4Fe-4S ferredoxins"/>
    <property type="match status" value="1"/>
</dbReference>
<dbReference type="AlphaFoldDB" id="A0A3N5BZH5"/>
<dbReference type="Pfam" id="PF12838">
    <property type="entry name" value="Fer4_7"/>
    <property type="match status" value="1"/>
</dbReference>
<reference evidence="5 6" key="1">
    <citation type="submission" date="2018-11" db="EMBL/GenBank/DDBJ databases">
        <title>Genomic Encyclopedia of Type Strains, Phase IV (KMG-IV): sequencing the most valuable type-strain genomes for metagenomic binning, comparative biology and taxonomic classification.</title>
        <authorList>
            <person name="Goeker M."/>
        </authorList>
    </citation>
    <scope>NUCLEOTIDE SEQUENCE [LARGE SCALE GENOMIC DNA]</scope>
    <source>
        <strain evidence="5 6">DSM 102936</strain>
    </source>
</reference>
<evidence type="ECO:0000256" key="1">
    <source>
        <dbReference type="ARBA" id="ARBA00022723"/>
    </source>
</evidence>
<sequence>MSKITFNTERCKGCELCVSVCPKKIIVLSPEINAQGFHPATLSDPGKCTGCGFCFYICPDLAVTVVRERRAANE</sequence>
<dbReference type="EMBL" id="RKRE01000001">
    <property type="protein sequence ID" value="RPF49281.1"/>
    <property type="molecule type" value="Genomic_DNA"/>
</dbReference>
<keyword evidence="1" id="KW-0479">Metal-binding</keyword>
<evidence type="ECO:0000259" key="4">
    <source>
        <dbReference type="PROSITE" id="PS51379"/>
    </source>
</evidence>
<keyword evidence="6" id="KW-1185">Reference proteome</keyword>
<comment type="caution">
    <text evidence="5">The sequence shown here is derived from an EMBL/GenBank/DDBJ whole genome shotgun (WGS) entry which is preliminary data.</text>
</comment>
<keyword evidence="2" id="KW-0408">Iron</keyword>
<gene>
    <name evidence="5" type="ORF">EDD75_0086</name>
</gene>
<accession>A0A3N5BZH5</accession>
<dbReference type="RefSeq" id="WP_123926440.1">
    <property type="nucleotide sequence ID" value="NZ_RKRE01000001.1"/>
</dbReference>
<dbReference type="InterPro" id="IPR017896">
    <property type="entry name" value="4Fe4S_Fe-S-bd"/>
</dbReference>
<dbReference type="InterPro" id="IPR052977">
    <property type="entry name" value="Polyferredoxin-like_ET"/>
</dbReference>
<dbReference type="PANTHER" id="PTHR43193:SF2">
    <property type="entry name" value="POLYFERREDOXIN PROTEIN FWDF"/>
    <property type="match status" value="1"/>
</dbReference>
<dbReference type="Gene3D" id="3.30.70.20">
    <property type="match status" value="1"/>
</dbReference>
<dbReference type="PANTHER" id="PTHR43193">
    <property type="match status" value="1"/>
</dbReference>
<keyword evidence="3" id="KW-0411">Iron-sulfur</keyword>
<proteinExistence type="predicted"/>
<dbReference type="GO" id="GO:0051536">
    <property type="term" value="F:iron-sulfur cluster binding"/>
    <property type="evidence" value="ECO:0007669"/>
    <property type="project" value="UniProtKB-KW"/>
</dbReference>
<organism evidence="5 6">
    <name type="scientific">Thermodesulfitimonas autotrophica</name>
    <dbReference type="NCBI Taxonomy" id="1894989"/>
    <lineage>
        <taxon>Bacteria</taxon>
        <taxon>Bacillati</taxon>
        <taxon>Bacillota</taxon>
        <taxon>Clostridia</taxon>
        <taxon>Thermoanaerobacterales</taxon>
        <taxon>Thermoanaerobacteraceae</taxon>
        <taxon>Thermodesulfitimonas</taxon>
    </lineage>
</organism>